<organism evidence="2 3">
    <name type="scientific">Streptomyces phaeochromogenes</name>
    <dbReference type="NCBI Taxonomy" id="1923"/>
    <lineage>
        <taxon>Bacteria</taxon>
        <taxon>Bacillati</taxon>
        <taxon>Actinomycetota</taxon>
        <taxon>Actinomycetes</taxon>
        <taxon>Kitasatosporales</taxon>
        <taxon>Streptomycetaceae</taxon>
        <taxon>Streptomyces</taxon>
        <taxon>Streptomyces phaeochromogenes group</taxon>
    </lineage>
</organism>
<evidence type="ECO:0000313" key="2">
    <source>
        <dbReference type="EMBL" id="WSD12397.1"/>
    </source>
</evidence>
<sequence length="98" mass="10483">MTAGGMEAAERTVEPESLDAQLPLGAQEFGASASIDNAGRLREHGGDRSAAARRQRVAKPSQPRLGLVKAGFNLLLFSAGVWFLIDGITDVMVFRRLS</sequence>
<dbReference type="EMBL" id="CP109135">
    <property type="protein sequence ID" value="WSD12397.1"/>
    <property type="molecule type" value="Genomic_DNA"/>
</dbReference>
<name>A0ABZ1H1M6_STRPH</name>
<keyword evidence="1" id="KW-1133">Transmembrane helix</keyword>
<keyword evidence="1" id="KW-0812">Transmembrane</keyword>
<dbReference type="Proteomes" id="UP001340816">
    <property type="component" value="Chromosome"/>
</dbReference>
<reference evidence="2 3" key="1">
    <citation type="submission" date="2022-10" db="EMBL/GenBank/DDBJ databases">
        <title>The complete genomes of actinobacterial strains from the NBC collection.</title>
        <authorList>
            <person name="Joergensen T.S."/>
            <person name="Alvarez Arevalo M."/>
            <person name="Sterndorff E.B."/>
            <person name="Faurdal D."/>
            <person name="Vuksanovic O."/>
            <person name="Mourched A.-S."/>
            <person name="Charusanti P."/>
            <person name="Shaw S."/>
            <person name="Blin K."/>
            <person name="Weber T."/>
        </authorList>
    </citation>
    <scope>NUCLEOTIDE SEQUENCE [LARGE SCALE GENOMIC DNA]</scope>
    <source>
        <strain evidence="2 3">NBC 01752</strain>
    </source>
</reference>
<proteinExistence type="predicted"/>
<gene>
    <name evidence="2" type="ORF">OHB35_03745</name>
</gene>
<protein>
    <submittedName>
        <fullName evidence="2">Uncharacterized protein</fullName>
    </submittedName>
</protein>
<keyword evidence="1" id="KW-0472">Membrane</keyword>
<accession>A0ABZ1H1M6</accession>
<feature type="transmembrane region" description="Helical" evidence="1">
    <location>
        <begin position="66"/>
        <end position="85"/>
    </location>
</feature>
<keyword evidence="3" id="KW-1185">Reference proteome</keyword>
<dbReference type="RefSeq" id="WP_326757808.1">
    <property type="nucleotide sequence ID" value="NZ_CP109135.1"/>
</dbReference>
<evidence type="ECO:0000256" key="1">
    <source>
        <dbReference type="SAM" id="Phobius"/>
    </source>
</evidence>
<evidence type="ECO:0000313" key="3">
    <source>
        <dbReference type="Proteomes" id="UP001340816"/>
    </source>
</evidence>